<feature type="domain" description="CCZ1/INTU/HPS4 third Longin" evidence="9">
    <location>
        <begin position="913"/>
        <end position="1014"/>
    </location>
</feature>
<dbReference type="Pfam" id="PF19033">
    <property type="entry name" value="Intu_longin_3"/>
    <property type="match status" value="1"/>
</dbReference>
<dbReference type="Gene3D" id="2.130.10.10">
    <property type="entry name" value="YVTN repeat-like/Quinoprotein amine dehydrogenase"/>
    <property type="match status" value="1"/>
</dbReference>
<dbReference type="InterPro" id="IPR001680">
    <property type="entry name" value="WD40_rpt"/>
</dbReference>
<protein>
    <submittedName>
        <fullName evidence="11">WD_REPEATS_REGION domain-containing protein</fullName>
    </submittedName>
</protein>
<evidence type="ECO:0000256" key="5">
    <source>
        <dbReference type="PROSITE-ProRule" id="PRU00221"/>
    </source>
</evidence>
<feature type="repeat" description="WD" evidence="5">
    <location>
        <begin position="62"/>
        <end position="103"/>
    </location>
</feature>
<name>A0A1I8HED7_9PLAT</name>
<feature type="compositionally biased region" description="Acidic residues" evidence="6">
    <location>
        <begin position="346"/>
        <end position="358"/>
    </location>
</feature>
<reference evidence="11" key="1">
    <citation type="submission" date="2016-11" db="UniProtKB">
        <authorList>
            <consortium name="WormBaseParasite"/>
        </authorList>
    </citation>
    <scope>IDENTIFICATION</scope>
</reference>
<dbReference type="PROSITE" id="PS00678">
    <property type="entry name" value="WD_REPEATS_1"/>
    <property type="match status" value="1"/>
</dbReference>
<evidence type="ECO:0000256" key="1">
    <source>
        <dbReference type="ARBA" id="ARBA00004123"/>
    </source>
</evidence>
<dbReference type="Proteomes" id="UP000095280">
    <property type="component" value="Unplaced"/>
</dbReference>
<evidence type="ECO:0000259" key="9">
    <source>
        <dbReference type="Pfam" id="PF19033"/>
    </source>
</evidence>
<dbReference type="PANTHER" id="PTHR44040:SF1">
    <property type="entry name" value="RETINOBLASTOMA-BINDING PROTEIN 5"/>
    <property type="match status" value="1"/>
</dbReference>
<keyword evidence="4" id="KW-0539">Nucleus</keyword>
<comment type="subcellular location">
    <subcellularLocation>
        <location evidence="1">Nucleus</location>
    </subcellularLocation>
</comment>
<evidence type="ECO:0000313" key="11">
    <source>
        <dbReference type="WBParaSite" id="maker-uti_cns_0005703-snap-gene-0.8-mRNA-1"/>
    </source>
</evidence>
<evidence type="ECO:0000256" key="3">
    <source>
        <dbReference type="ARBA" id="ARBA00022737"/>
    </source>
</evidence>
<keyword evidence="3" id="KW-0677">Repeat</keyword>
<dbReference type="GO" id="GO:0016192">
    <property type="term" value="P:vesicle-mediated transport"/>
    <property type="evidence" value="ECO:0007669"/>
    <property type="project" value="InterPro"/>
</dbReference>
<accession>A0A1I8HED7</accession>
<evidence type="ECO:0000256" key="6">
    <source>
        <dbReference type="SAM" id="MobiDB-lite"/>
    </source>
</evidence>
<dbReference type="SUPFAM" id="SSF50978">
    <property type="entry name" value="WD40 repeat-like"/>
    <property type="match status" value="1"/>
</dbReference>
<evidence type="ECO:0000259" key="8">
    <source>
        <dbReference type="Pfam" id="PF19032"/>
    </source>
</evidence>
<dbReference type="PANTHER" id="PTHR44040">
    <property type="entry name" value="RETINOBLASTOMA-BINDING PROTEIN 5"/>
    <property type="match status" value="1"/>
</dbReference>
<dbReference type="PROSITE" id="PS50082">
    <property type="entry name" value="WD_REPEATS_2"/>
    <property type="match status" value="1"/>
</dbReference>
<feature type="region of interest" description="Disordered" evidence="6">
    <location>
        <begin position="346"/>
        <end position="379"/>
    </location>
</feature>
<dbReference type="GO" id="GO:0048188">
    <property type="term" value="C:Set1C/COMPASS complex"/>
    <property type="evidence" value="ECO:0007669"/>
    <property type="project" value="InterPro"/>
</dbReference>
<dbReference type="InterPro" id="IPR043987">
    <property type="entry name" value="CCZ1/INTU/HSP4_longin_1"/>
</dbReference>
<keyword evidence="10" id="KW-1185">Reference proteome</keyword>
<dbReference type="InterPro" id="IPR015943">
    <property type="entry name" value="WD40/YVTN_repeat-like_dom_sf"/>
</dbReference>
<keyword evidence="2 5" id="KW-0853">WD repeat</keyword>
<dbReference type="InterPro" id="IPR036322">
    <property type="entry name" value="WD40_repeat_dom_sf"/>
</dbReference>
<sequence>MNLELLESFHKNYPEENDGVLDCVSFAVTCAFNRFGTLLAVGCNDGRVVIWDFLTRGIAKTITAHAVTVCSVSWSRDSKKLLTASTDNTVALWDVLSGECDKVFRFPSPVLKAAFHPRNSQRLLVCPMRHPPVLVDAETGSHSCLPPDEEGEFSTAAAFNSRGDHVYVGNSRGRVAVYQTRTLRQVAAFRATPATSNTAVKSIEFARKQRNFLLNCSDRIVRVYSCDIVLEARRNQEVEPLQKLKDLVTGNHWRKCCFSGDGEFVCAGSMKAHSIYIWDRIGGAMVKMLQGTKGETLLDVVWHPLRPIICSISNGLVTVWSQSQVQNWSAFAPDFKELDENVEYEERESEFDLSDEDAEPKAAAVPSASNSDEEVDVERCEPVQALLSSDEEADPDMLLFLPVAPEIDDADQTLSDQSLAGASPDKKRPASSGASPDAKRRKTRTHDIDLPGAPADELHPFLQSGAKKPPGASRQQSTSSSHSTDAAAPPPKKSIASAGQQLAQSSSQDSPSSAASRKSASRSGGHHQHQRSGGSRNFAGRMEDSEAQCEQFFIFSPSLCTREGEEAQKIVYFYPASTELNLQVKCVGLAEAVVRFTADFSDQPVRCLTTLKSRQVFLQPEPGYWFVMRFSVPKIPLQQQAAAEAKEDAEYLAENVQDVVCHELLHQAYLMYRLFKGSIAMTLERGNVEILRQKCNHFFSRYLADPNHSCFSIYQSTLLEVYRGVTFLPLSKRAFLQVHCLVQRVQATFSRVRFACYLHSDQLVWTSLHPTDTRCVYAYLVHSLFPRHAEDDLRNLDKGIGSSGAFGRFITGPPNLDDPSQLGSVPRLFLTGPDGGSLAECHMLVYRSGRSSLCLFVDAGDPVTYEQYLALDRLLQPLMRHASDTVQTCSQQLSEASAASASAASGSGGGADSHIRFLYFNHMNSAQKSTVFVQPEGSKRPGVLAVKRDLMRLCADVHADHCRHGDLVDTETVAKTAGDAWLVAKKFDRRDFFALVTQFRPANLILVTEEVSRLCQAQFHSILFIE</sequence>
<dbReference type="AlphaFoldDB" id="A0A1I8HED7"/>
<feature type="domain" description="CCZ1/INTU/HSP4 first Longin" evidence="7">
    <location>
        <begin position="551"/>
        <end position="677"/>
    </location>
</feature>
<proteinExistence type="predicted"/>
<dbReference type="Pfam" id="PF19031">
    <property type="entry name" value="Intu_longin_1"/>
    <property type="match status" value="1"/>
</dbReference>
<organism evidence="10 11">
    <name type="scientific">Macrostomum lignano</name>
    <dbReference type="NCBI Taxonomy" id="282301"/>
    <lineage>
        <taxon>Eukaryota</taxon>
        <taxon>Metazoa</taxon>
        <taxon>Spiralia</taxon>
        <taxon>Lophotrochozoa</taxon>
        <taxon>Platyhelminthes</taxon>
        <taxon>Rhabditophora</taxon>
        <taxon>Macrostomorpha</taxon>
        <taxon>Macrostomida</taxon>
        <taxon>Macrostomidae</taxon>
        <taxon>Macrostomum</taxon>
    </lineage>
</organism>
<feature type="region of interest" description="Disordered" evidence="6">
    <location>
        <begin position="416"/>
        <end position="539"/>
    </location>
</feature>
<dbReference type="InterPro" id="IPR043989">
    <property type="entry name" value="CCZ1/INTU/HSP4_longin_3"/>
</dbReference>
<dbReference type="InterPro" id="IPR019775">
    <property type="entry name" value="WD40_repeat_CS"/>
</dbReference>
<evidence type="ECO:0000259" key="7">
    <source>
        <dbReference type="Pfam" id="PF19031"/>
    </source>
</evidence>
<dbReference type="Pfam" id="PF19032">
    <property type="entry name" value="Intu_longin_2"/>
    <property type="match status" value="1"/>
</dbReference>
<evidence type="ECO:0000256" key="2">
    <source>
        <dbReference type="ARBA" id="ARBA00022574"/>
    </source>
</evidence>
<dbReference type="PROSITE" id="PS50294">
    <property type="entry name" value="WD_REPEATS_REGION"/>
    <property type="match status" value="1"/>
</dbReference>
<evidence type="ECO:0000256" key="4">
    <source>
        <dbReference type="ARBA" id="ARBA00023242"/>
    </source>
</evidence>
<feature type="compositionally biased region" description="Low complexity" evidence="6">
    <location>
        <begin position="470"/>
        <end position="523"/>
    </location>
</feature>
<dbReference type="WBParaSite" id="maker-uti_cns_0005703-snap-gene-0.8-mRNA-1">
    <property type="protein sequence ID" value="maker-uti_cns_0005703-snap-gene-0.8-mRNA-1"/>
    <property type="gene ID" value="maker-uti_cns_0005703-snap-gene-0.8"/>
</dbReference>
<evidence type="ECO:0000313" key="10">
    <source>
        <dbReference type="Proteomes" id="UP000095280"/>
    </source>
</evidence>
<dbReference type="SMART" id="SM00320">
    <property type="entry name" value="WD40"/>
    <property type="match status" value="5"/>
</dbReference>
<feature type="domain" description="CCZ1/INTU second Longin" evidence="8">
    <location>
        <begin position="753"/>
        <end position="863"/>
    </location>
</feature>
<dbReference type="Pfam" id="PF00400">
    <property type="entry name" value="WD40"/>
    <property type="match status" value="2"/>
</dbReference>
<dbReference type="InterPro" id="IPR043988">
    <property type="entry name" value="CCZ1/INTU_longin_2"/>
</dbReference>
<dbReference type="InterPro" id="IPR037850">
    <property type="entry name" value="RBBP5/Swd1"/>
</dbReference>